<sequence length="238" mass="26872">MISVCIATYNGQAFIQDQLISVLSQLGTSDEVLVSDDGSSDNTIKIIRAIEDSRIKILPLSNTRLGIVKNFERTLSAASGDYIFLCDQDDIWLENKVNRTIESLRYSVLTVSDCKVVDANLLEVSPSFFALRNSGPGFIRNLYKNAYLGCCIAFRKELMSYILPFPQSAPMHDMWIGLIAQTVGRVSFIREPLVLYRRHGKNASSTAEKSNFSLYKQIKIRLVLCCLVILRYIRNTVR</sequence>
<dbReference type="CDD" id="cd04196">
    <property type="entry name" value="GT_2_like_d"/>
    <property type="match status" value="1"/>
</dbReference>
<name>A0ABW3PAM1_9PROT</name>
<dbReference type="PANTHER" id="PTHR43685:SF11">
    <property type="entry name" value="GLYCOSYLTRANSFERASE TAGX-RELATED"/>
    <property type="match status" value="1"/>
</dbReference>
<protein>
    <submittedName>
        <fullName evidence="2">Glycosyltransferase family 2 protein</fullName>
    </submittedName>
</protein>
<dbReference type="Gene3D" id="3.90.550.10">
    <property type="entry name" value="Spore Coat Polysaccharide Biosynthesis Protein SpsA, Chain A"/>
    <property type="match status" value="1"/>
</dbReference>
<keyword evidence="3" id="KW-1185">Reference proteome</keyword>
<dbReference type="EMBL" id="JBHTLN010000001">
    <property type="protein sequence ID" value="MFD1121513.1"/>
    <property type="molecule type" value="Genomic_DNA"/>
</dbReference>
<dbReference type="PANTHER" id="PTHR43685">
    <property type="entry name" value="GLYCOSYLTRANSFERASE"/>
    <property type="match status" value="1"/>
</dbReference>
<feature type="domain" description="Glycosyltransferase 2-like" evidence="1">
    <location>
        <begin position="3"/>
        <end position="108"/>
    </location>
</feature>
<organism evidence="2 3">
    <name type="scientific">Methylophilus flavus</name>
    <dbReference type="NCBI Taxonomy" id="640084"/>
    <lineage>
        <taxon>Bacteria</taxon>
        <taxon>Pseudomonadati</taxon>
        <taxon>Pseudomonadota</taxon>
        <taxon>Betaproteobacteria</taxon>
        <taxon>Nitrosomonadales</taxon>
        <taxon>Methylophilaceae</taxon>
        <taxon>Methylophilus</taxon>
    </lineage>
</organism>
<dbReference type="InterPro" id="IPR001173">
    <property type="entry name" value="Glyco_trans_2-like"/>
</dbReference>
<gene>
    <name evidence="2" type="ORF">ACFQ2T_03275</name>
</gene>
<dbReference type="InterPro" id="IPR029044">
    <property type="entry name" value="Nucleotide-diphossugar_trans"/>
</dbReference>
<evidence type="ECO:0000313" key="2">
    <source>
        <dbReference type="EMBL" id="MFD1121513.1"/>
    </source>
</evidence>
<proteinExistence type="predicted"/>
<dbReference type="InterPro" id="IPR050834">
    <property type="entry name" value="Glycosyltransf_2"/>
</dbReference>
<dbReference type="Proteomes" id="UP001597206">
    <property type="component" value="Unassembled WGS sequence"/>
</dbReference>
<reference evidence="3" key="1">
    <citation type="journal article" date="2019" name="Int. J. Syst. Evol. Microbiol.">
        <title>The Global Catalogue of Microorganisms (GCM) 10K type strain sequencing project: providing services to taxonomists for standard genome sequencing and annotation.</title>
        <authorList>
            <consortium name="The Broad Institute Genomics Platform"/>
            <consortium name="The Broad Institute Genome Sequencing Center for Infectious Disease"/>
            <person name="Wu L."/>
            <person name="Ma J."/>
        </authorList>
    </citation>
    <scope>NUCLEOTIDE SEQUENCE [LARGE SCALE GENOMIC DNA]</scope>
    <source>
        <strain evidence="3">CCUG 58411</strain>
    </source>
</reference>
<comment type="caution">
    <text evidence="2">The sequence shown here is derived from an EMBL/GenBank/DDBJ whole genome shotgun (WGS) entry which is preliminary data.</text>
</comment>
<dbReference type="SUPFAM" id="SSF53448">
    <property type="entry name" value="Nucleotide-diphospho-sugar transferases"/>
    <property type="match status" value="1"/>
</dbReference>
<evidence type="ECO:0000259" key="1">
    <source>
        <dbReference type="Pfam" id="PF00535"/>
    </source>
</evidence>
<evidence type="ECO:0000313" key="3">
    <source>
        <dbReference type="Proteomes" id="UP001597206"/>
    </source>
</evidence>
<dbReference type="RefSeq" id="WP_379030457.1">
    <property type="nucleotide sequence ID" value="NZ_JBHTLN010000001.1"/>
</dbReference>
<dbReference type="Pfam" id="PF00535">
    <property type="entry name" value="Glycos_transf_2"/>
    <property type="match status" value="1"/>
</dbReference>
<accession>A0ABW3PAM1</accession>